<sequence length="280" mass="31327">MLKKHSQSIVMLTLAELIKVLNSSDTDDVMHEKSMMLMGKIMVALQDNKIPVKAHVNEVHFDGQHDYKIKPTDELNQWYTATFYGNRGVSMSVKHFVAYTKALFFNDIVAAITASVFTPDSSVNIDIAAIMCKNVKLFRPRHGDYYDDEEIIAYNEYTNTSACMSATMNKISNMRSKICCQCMVNSTNDVAHIAVAEVEMPHLVPNTKRSTSSSRVQLEYEDAFSGMELPPHMRGSTTSSRKSSASSSKTSSSSSGTATRHPRMVSIDADKYDRAPWPRQ</sequence>
<dbReference type="EMBL" id="JAVHJV010000030">
    <property type="protein sequence ID" value="KAK5936551.1"/>
    <property type="molecule type" value="Genomic_DNA"/>
</dbReference>
<evidence type="ECO:0000313" key="3">
    <source>
        <dbReference type="EMBL" id="KAK5936551.1"/>
    </source>
</evidence>
<accession>A0ABR0R7E8</accession>
<proteinExistence type="predicted"/>
<protein>
    <submittedName>
        <fullName evidence="3">Uncharacterized protein</fullName>
    </submittedName>
</protein>
<gene>
    <name evidence="3" type="ORF">PMZ80_011198</name>
</gene>
<feature type="compositionally biased region" description="Low complexity" evidence="1">
    <location>
        <begin position="234"/>
        <end position="259"/>
    </location>
</feature>
<evidence type="ECO:0000256" key="2">
    <source>
        <dbReference type="SAM" id="SignalP"/>
    </source>
</evidence>
<evidence type="ECO:0000313" key="4">
    <source>
        <dbReference type="Proteomes" id="UP001334248"/>
    </source>
</evidence>
<feature type="chain" id="PRO_5046030443" evidence="2">
    <location>
        <begin position="24"/>
        <end position="280"/>
    </location>
</feature>
<feature type="signal peptide" evidence="2">
    <location>
        <begin position="1"/>
        <end position="23"/>
    </location>
</feature>
<dbReference type="Proteomes" id="UP001334248">
    <property type="component" value="Unassembled WGS sequence"/>
</dbReference>
<dbReference type="GeneID" id="90004647"/>
<feature type="compositionally biased region" description="Basic and acidic residues" evidence="1">
    <location>
        <begin position="268"/>
        <end position="280"/>
    </location>
</feature>
<feature type="region of interest" description="Disordered" evidence="1">
    <location>
        <begin position="223"/>
        <end position="280"/>
    </location>
</feature>
<reference evidence="3 4" key="1">
    <citation type="journal article" date="2023" name="Res Sq">
        <title>Genomic and morphological characterization of Knufia obscura isolated from the Mars 2020 spacecraft assembly facility.</title>
        <authorList>
            <person name="Chander A.M."/>
            <person name="Teixeira M.M."/>
            <person name="Singh N.K."/>
            <person name="Williams M.P."/>
            <person name="Parker C.W."/>
            <person name="Leo P."/>
            <person name="Stajich J.E."/>
            <person name="Torok T."/>
            <person name="Tighe S."/>
            <person name="Mason C.E."/>
            <person name="Venkateswaran K."/>
        </authorList>
    </citation>
    <scope>NUCLEOTIDE SEQUENCE [LARGE SCALE GENOMIC DNA]</scope>
    <source>
        <strain evidence="3 4">CCFEE 5817</strain>
    </source>
</reference>
<comment type="caution">
    <text evidence="3">The sequence shown here is derived from an EMBL/GenBank/DDBJ whole genome shotgun (WGS) entry which is preliminary data.</text>
</comment>
<keyword evidence="4" id="KW-1185">Reference proteome</keyword>
<organism evidence="3 4">
    <name type="scientific">Knufia obscura</name>
    <dbReference type="NCBI Taxonomy" id="1635080"/>
    <lineage>
        <taxon>Eukaryota</taxon>
        <taxon>Fungi</taxon>
        <taxon>Dikarya</taxon>
        <taxon>Ascomycota</taxon>
        <taxon>Pezizomycotina</taxon>
        <taxon>Eurotiomycetes</taxon>
        <taxon>Chaetothyriomycetidae</taxon>
        <taxon>Chaetothyriales</taxon>
        <taxon>Trichomeriaceae</taxon>
        <taxon>Knufia</taxon>
    </lineage>
</organism>
<keyword evidence="2" id="KW-0732">Signal</keyword>
<dbReference type="RefSeq" id="XP_064724641.1">
    <property type="nucleotide sequence ID" value="XM_064879586.1"/>
</dbReference>
<name>A0ABR0R7E8_9EURO</name>
<evidence type="ECO:0000256" key="1">
    <source>
        <dbReference type="SAM" id="MobiDB-lite"/>
    </source>
</evidence>